<dbReference type="Proteomes" id="UP000649617">
    <property type="component" value="Unassembled WGS sequence"/>
</dbReference>
<proteinExistence type="predicted"/>
<protein>
    <submittedName>
        <fullName evidence="1">Uncharacterized protein</fullName>
    </submittedName>
</protein>
<organism evidence="1 2">
    <name type="scientific">Symbiodinium pilosum</name>
    <name type="common">Dinoflagellate</name>
    <dbReference type="NCBI Taxonomy" id="2952"/>
    <lineage>
        <taxon>Eukaryota</taxon>
        <taxon>Sar</taxon>
        <taxon>Alveolata</taxon>
        <taxon>Dinophyceae</taxon>
        <taxon>Suessiales</taxon>
        <taxon>Symbiodiniaceae</taxon>
        <taxon>Symbiodinium</taxon>
    </lineage>
</organism>
<gene>
    <name evidence="1" type="ORF">SPIL2461_LOCUS3366</name>
</gene>
<dbReference type="AlphaFoldDB" id="A0A812KJV6"/>
<accession>A0A812KJV6</accession>
<sequence>MEPDVLPVFYFNDLLLTNVGDTIGLNLFEPRYLLMCNRMASDPRFLFMPNFEDYRCVPGDVGFVVKLTGLWNQARGSSYGVQGYAEQLVAVSCAWVEPDTNGLHYAQIFRLDDKKAPLHHTEAQALVSGLMQRGWTAERDQFSKAQVRRFSIGQSEVLCGRNWPDRAWILAFLAGDGQKHLRDAWTAGLPELAHPRFSGAAFLDQAVQCFPPVLHGWPLQEVLEDLRSSVSNDADAVLALKSMNRGDSEVPSRQTAPLLLASPPHMTKDMWTQLLSEARLARVCGMPALMPTVRMEVEVSSRRSSGSRAENAVRPTMPKAVILLANGSNVELRALPKDVEVTPESARTCVQALHWKLNRLRLAIVKRARSKGQRPLAMLEDDVARQICEFVACQPQRVATEAQLAHPVGAS</sequence>
<dbReference type="EMBL" id="CAJNIZ010004091">
    <property type="protein sequence ID" value="CAE7228845.1"/>
    <property type="molecule type" value="Genomic_DNA"/>
</dbReference>
<reference evidence="1" key="1">
    <citation type="submission" date="2021-02" db="EMBL/GenBank/DDBJ databases">
        <authorList>
            <person name="Dougan E. K."/>
            <person name="Rhodes N."/>
            <person name="Thang M."/>
            <person name="Chan C."/>
        </authorList>
    </citation>
    <scope>NUCLEOTIDE SEQUENCE</scope>
</reference>
<keyword evidence="2" id="KW-1185">Reference proteome</keyword>
<name>A0A812KJV6_SYMPI</name>
<evidence type="ECO:0000313" key="2">
    <source>
        <dbReference type="Proteomes" id="UP000649617"/>
    </source>
</evidence>
<evidence type="ECO:0000313" key="1">
    <source>
        <dbReference type="EMBL" id="CAE7228845.1"/>
    </source>
</evidence>
<dbReference type="OrthoDB" id="406291at2759"/>
<comment type="caution">
    <text evidence="1">The sequence shown here is derived from an EMBL/GenBank/DDBJ whole genome shotgun (WGS) entry which is preliminary data.</text>
</comment>